<dbReference type="WBParaSite" id="RSKR_0000312900.1">
    <property type="protein sequence ID" value="RSKR_0000312900.1"/>
    <property type="gene ID" value="RSKR_0000312900"/>
</dbReference>
<protein>
    <submittedName>
        <fullName evidence="2">Reelin domain-containing protein</fullName>
    </submittedName>
</protein>
<name>A0AC35TR21_9BILA</name>
<dbReference type="Proteomes" id="UP000095286">
    <property type="component" value="Unplaced"/>
</dbReference>
<reference evidence="2" key="1">
    <citation type="submission" date="2016-11" db="UniProtKB">
        <authorList>
            <consortium name="WormBaseParasite"/>
        </authorList>
    </citation>
    <scope>IDENTIFICATION</scope>
    <source>
        <strain evidence="2">KR3021</strain>
    </source>
</reference>
<organism evidence="1 2">
    <name type="scientific">Rhabditophanes sp. KR3021</name>
    <dbReference type="NCBI Taxonomy" id="114890"/>
    <lineage>
        <taxon>Eukaryota</taxon>
        <taxon>Metazoa</taxon>
        <taxon>Ecdysozoa</taxon>
        <taxon>Nematoda</taxon>
        <taxon>Chromadorea</taxon>
        <taxon>Rhabditida</taxon>
        <taxon>Tylenchina</taxon>
        <taxon>Panagrolaimomorpha</taxon>
        <taxon>Strongyloidoidea</taxon>
        <taxon>Alloionematidae</taxon>
        <taxon>Rhabditophanes</taxon>
    </lineage>
</organism>
<evidence type="ECO:0000313" key="1">
    <source>
        <dbReference type="Proteomes" id="UP000095286"/>
    </source>
</evidence>
<proteinExistence type="predicted"/>
<accession>A0AC35TR21</accession>
<sequence>MLSMNPAEAPEHEGGLQLTEPPYEIVVSSRCYWRNTPIVVTLKGKTNKLKFKGFQLQAHVFNGPEKGTAKGSFVRLDDNGSWQLQCFKSNTSATHSHHEKKSELKLWWKSEREDTETIQFVATVVESIKVFWVQSVLSVPIPPCKVEREFGPWSPQPITAPPQPDQFKIETSNIFRTGRTNLQKLALQKDIRDDRISTQNTKVPGRLPSSVSPEQDFKQGKIIVLKKQKTLSHVIPLGDMEILHASSSVATTTRRGMVRDGNIQPRLNNFVSNQVVTAAPISMNRQQANTVGTSREANTFATRQQQPNPSINRQPNINMQPNINRQQPTTFVVRAQTQAPNSNFVTRPPQQRQTMSRNVNRSMGMSRQRTGTTVCMDRASPQRCFSWARFCFTSPTIRQACNRTCRVCQ</sequence>
<evidence type="ECO:0000313" key="2">
    <source>
        <dbReference type="WBParaSite" id="RSKR_0000312900.1"/>
    </source>
</evidence>